<gene>
    <name evidence="6" type="ORF">CLORAM_02609</name>
</gene>
<sequence length="260" mass="28993">MEEKMMENKILVAKNVTKIYGVGTKNPYTALSDVSLEMYEGEFVCVMGPSGAGKSTFINNLSTIDIPTKGFVYINGKEVRQMSEGEIGKFRYENLGFIFQEFNLLDSLTIFENIAVPLTLAGKSKVEIKAAVAKIAKRLDVEQILNKYPSECSGGQRQRAAICRALVTNPKIIVADEPTGNLDSKNSHELLSLFRDLNINDGVSILMVTHDSKIASYSSKLLYIKDGVIDETIERKDMSQKEYFYKIVDINSTESQALFD</sequence>
<dbReference type="InterPro" id="IPR003593">
    <property type="entry name" value="AAA+_ATPase"/>
</dbReference>
<dbReference type="PROSITE" id="PS00211">
    <property type="entry name" value="ABC_TRANSPORTER_1"/>
    <property type="match status" value="1"/>
</dbReference>
<evidence type="ECO:0000256" key="2">
    <source>
        <dbReference type="ARBA" id="ARBA00022448"/>
    </source>
</evidence>
<dbReference type="PROSITE" id="PS50893">
    <property type="entry name" value="ABC_TRANSPORTER_2"/>
    <property type="match status" value="1"/>
</dbReference>
<comment type="similarity">
    <text evidence="1">Belongs to the ABC transporter superfamily.</text>
</comment>
<dbReference type="InterPro" id="IPR003439">
    <property type="entry name" value="ABC_transporter-like_ATP-bd"/>
</dbReference>
<evidence type="ECO:0000259" key="5">
    <source>
        <dbReference type="PROSITE" id="PS50893"/>
    </source>
</evidence>
<dbReference type="GO" id="GO:0022857">
    <property type="term" value="F:transmembrane transporter activity"/>
    <property type="evidence" value="ECO:0007669"/>
    <property type="project" value="UniProtKB-ARBA"/>
</dbReference>
<dbReference type="GO" id="GO:0098796">
    <property type="term" value="C:membrane protein complex"/>
    <property type="evidence" value="ECO:0007669"/>
    <property type="project" value="UniProtKB-ARBA"/>
</dbReference>
<keyword evidence="2" id="KW-0813">Transport</keyword>
<dbReference type="PANTHER" id="PTHR42798">
    <property type="entry name" value="LIPOPROTEIN-RELEASING SYSTEM ATP-BINDING PROTEIN LOLD"/>
    <property type="match status" value="1"/>
</dbReference>
<evidence type="ECO:0000256" key="1">
    <source>
        <dbReference type="ARBA" id="ARBA00005417"/>
    </source>
</evidence>
<dbReference type="AlphaFoldDB" id="B0N7M6"/>
<protein>
    <submittedName>
        <fullName evidence="6">ABC transporter, ATP-binding protein</fullName>
    </submittedName>
</protein>
<name>B0N7M6_9FIRM</name>
<dbReference type="HOGENOM" id="CLU_000604_1_22_9"/>
<reference evidence="6" key="1">
    <citation type="submission" date="2007-11" db="EMBL/GenBank/DDBJ databases">
        <authorList>
            <person name="Fulton L."/>
            <person name="Clifton S."/>
            <person name="Fulton B."/>
            <person name="Xu J."/>
            <person name="Minx P."/>
            <person name="Pepin K.H."/>
            <person name="Johnson M."/>
            <person name="Thiruvilangam P."/>
            <person name="Bhonagiri V."/>
            <person name="Nash W.E."/>
            <person name="Mardis E.R."/>
            <person name="Wilson R.K."/>
        </authorList>
    </citation>
    <scope>NUCLEOTIDE SEQUENCE [LARGE SCALE GENOMIC DNA]</scope>
    <source>
        <strain evidence="6">DSM 1402</strain>
    </source>
</reference>
<dbReference type="SUPFAM" id="SSF52540">
    <property type="entry name" value="P-loop containing nucleoside triphosphate hydrolases"/>
    <property type="match status" value="1"/>
</dbReference>
<dbReference type="Gene3D" id="3.40.50.300">
    <property type="entry name" value="P-loop containing nucleotide triphosphate hydrolases"/>
    <property type="match status" value="1"/>
</dbReference>
<keyword evidence="3" id="KW-0547">Nucleotide-binding</keyword>
<feature type="domain" description="ABC transporter" evidence="5">
    <location>
        <begin position="11"/>
        <end position="251"/>
    </location>
</feature>
<comment type="caution">
    <text evidence="6">The sequence shown here is derived from an EMBL/GenBank/DDBJ whole genome shotgun (WGS) entry which is preliminary data.</text>
</comment>
<dbReference type="GO" id="GO:0005524">
    <property type="term" value="F:ATP binding"/>
    <property type="evidence" value="ECO:0007669"/>
    <property type="project" value="UniProtKB-KW"/>
</dbReference>
<keyword evidence="4 6" id="KW-0067">ATP-binding</keyword>
<dbReference type="eggNOG" id="COG1136">
    <property type="taxonomic scope" value="Bacteria"/>
</dbReference>
<dbReference type="PANTHER" id="PTHR42798:SF7">
    <property type="entry name" value="ALPHA-D-RIBOSE 1-METHYLPHOSPHONATE 5-TRIPHOSPHATE SYNTHASE SUBUNIT PHNL"/>
    <property type="match status" value="1"/>
</dbReference>
<evidence type="ECO:0000256" key="4">
    <source>
        <dbReference type="ARBA" id="ARBA00022840"/>
    </source>
</evidence>
<dbReference type="InterPro" id="IPR027417">
    <property type="entry name" value="P-loop_NTPase"/>
</dbReference>
<evidence type="ECO:0000313" key="7">
    <source>
        <dbReference type="Proteomes" id="UP000005798"/>
    </source>
</evidence>
<organism evidence="6 7">
    <name type="scientific">Thomasclavelia ramosa DSM 1402</name>
    <dbReference type="NCBI Taxonomy" id="445974"/>
    <lineage>
        <taxon>Bacteria</taxon>
        <taxon>Bacillati</taxon>
        <taxon>Bacillota</taxon>
        <taxon>Erysipelotrichia</taxon>
        <taxon>Erysipelotrichales</taxon>
        <taxon>Coprobacillaceae</taxon>
        <taxon>Thomasclavelia</taxon>
    </lineage>
</organism>
<dbReference type="Pfam" id="PF00005">
    <property type="entry name" value="ABC_tran"/>
    <property type="match status" value="1"/>
</dbReference>
<dbReference type="SMART" id="SM00382">
    <property type="entry name" value="AAA"/>
    <property type="match status" value="1"/>
</dbReference>
<accession>B0N7M6</accession>
<reference evidence="6" key="2">
    <citation type="submission" date="2014-06" db="EMBL/GenBank/DDBJ databases">
        <title>Draft genome sequence of Clostridium ramosum(DSM 1402).</title>
        <authorList>
            <person name="Sudarsanam P."/>
            <person name="Ley R."/>
            <person name="Guruge J."/>
            <person name="Turnbaugh P.J."/>
            <person name="Mahowald M."/>
            <person name="Liep D."/>
            <person name="Gordon J."/>
        </authorList>
    </citation>
    <scope>NUCLEOTIDE SEQUENCE</scope>
    <source>
        <strain evidence="6">DSM 1402</strain>
    </source>
</reference>
<evidence type="ECO:0000256" key="3">
    <source>
        <dbReference type="ARBA" id="ARBA00022741"/>
    </source>
</evidence>
<dbReference type="Proteomes" id="UP000005798">
    <property type="component" value="Unassembled WGS sequence"/>
</dbReference>
<dbReference type="CDD" id="cd03255">
    <property type="entry name" value="ABC_MJ0796_LolCDE_FtsE"/>
    <property type="match status" value="1"/>
</dbReference>
<proteinExistence type="inferred from homology"/>
<dbReference type="InterPro" id="IPR017911">
    <property type="entry name" value="MacB-like_ATP-bd"/>
</dbReference>
<keyword evidence="7" id="KW-1185">Reference proteome</keyword>
<dbReference type="FunFam" id="3.40.50.300:FF:000032">
    <property type="entry name" value="Export ABC transporter ATP-binding protein"/>
    <property type="match status" value="1"/>
</dbReference>
<dbReference type="InterPro" id="IPR017871">
    <property type="entry name" value="ABC_transporter-like_CS"/>
</dbReference>
<evidence type="ECO:0000313" key="6">
    <source>
        <dbReference type="EMBL" id="EDS17814.1"/>
    </source>
</evidence>
<dbReference type="EMBL" id="ABFX02000008">
    <property type="protein sequence ID" value="EDS17814.1"/>
    <property type="molecule type" value="Genomic_DNA"/>
</dbReference>
<dbReference type="GO" id="GO:0016887">
    <property type="term" value="F:ATP hydrolysis activity"/>
    <property type="evidence" value="ECO:0007669"/>
    <property type="project" value="InterPro"/>
</dbReference>